<dbReference type="InterPro" id="IPR036457">
    <property type="entry name" value="PPM-type-like_dom_sf"/>
</dbReference>
<dbReference type="EMBL" id="CP072642">
    <property type="protein sequence ID" value="QUV94421.1"/>
    <property type="molecule type" value="Genomic_DNA"/>
</dbReference>
<reference evidence="3 4" key="1">
    <citation type="submission" date="2021-03" db="EMBL/GenBank/DDBJ databases">
        <title>Genomic and phenotypic characterization of Chloracidobacterium isolates provides evidence for multiple species.</title>
        <authorList>
            <person name="Saini M.K."/>
            <person name="Costas A.M.G."/>
            <person name="Tank M."/>
            <person name="Bryant D.A."/>
        </authorList>
    </citation>
    <scope>NUCLEOTIDE SEQUENCE [LARGE SCALE GENOMIC DNA]</scope>
    <source>
        <strain evidence="3 4">N</strain>
    </source>
</reference>
<protein>
    <submittedName>
        <fullName evidence="3">Serine/threonine-protein phosphatase</fullName>
    </submittedName>
</protein>
<dbReference type="Pfam" id="PF13672">
    <property type="entry name" value="PP2C_2"/>
    <property type="match status" value="1"/>
</dbReference>
<dbReference type="SUPFAM" id="SSF81606">
    <property type="entry name" value="PP2C-like"/>
    <property type="match status" value="1"/>
</dbReference>
<keyword evidence="4" id="KW-1185">Reference proteome</keyword>
<dbReference type="InterPro" id="IPR015655">
    <property type="entry name" value="PP2C"/>
</dbReference>
<feature type="transmembrane region" description="Helical" evidence="1">
    <location>
        <begin position="309"/>
        <end position="330"/>
    </location>
</feature>
<sequence>MAHETTASAATSTVRFACICDRGLQRTSNQDRALAEVSARLFVVCDGVGGNTGGEIASQTAIETVRDTFIAPDERPPLVRLERAIHYANRDIFEMARHDLDLAGMATTLVALHLDGETACVAHAGDSRLYYFADGTLTQVTVDHTPLHDAVRRGELSPAEAEQLPKANEVSRALGVLPEVEVETQTFPLAVGSRFLLCTDGVTRHITNDELERLMTVFVDNPDGLCDEIHRYCYERGAEDNFTALVVCVDPPLPAPPQIAVSPPSLQERLVRTREMSIVPSFPADRTTGEHHPLRELVEARRARSRREWMLYTLGVLVLMTLSFVAGWWLGTQQVSPETAPATAPARLPR</sequence>
<gene>
    <name evidence="3" type="ORF">J8C05_02955</name>
</gene>
<evidence type="ECO:0000313" key="3">
    <source>
        <dbReference type="EMBL" id="QUV94421.1"/>
    </source>
</evidence>
<organism evidence="3 4">
    <name type="scientific">Chloracidobacterium sp. N</name>
    <dbReference type="NCBI Taxonomy" id="2821540"/>
    <lineage>
        <taxon>Bacteria</taxon>
        <taxon>Pseudomonadati</taxon>
        <taxon>Acidobacteriota</taxon>
        <taxon>Terriglobia</taxon>
        <taxon>Terriglobales</taxon>
        <taxon>Acidobacteriaceae</taxon>
        <taxon>Chloracidobacterium</taxon>
        <taxon>Chloracidobacterium aggregatum</taxon>
    </lineage>
</organism>
<feature type="domain" description="PPM-type phosphatase" evidence="2">
    <location>
        <begin position="15"/>
        <end position="249"/>
    </location>
</feature>
<dbReference type="Gene3D" id="3.60.40.10">
    <property type="entry name" value="PPM-type phosphatase domain"/>
    <property type="match status" value="1"/>
</dbReference>
<dbReference type="InterPro" id="IPR001932">
    <property type="entry name" value="PPM-type_phosphatase-like_dom"/>
</dbReference>
<accession>A0ABX8B4C6</accession>
<evidence type="ECO:0000259" key="2">
    <source>
        <dbReference type="PROSITE" id="PS51746"/>
    </source>
</evidence>
<dbReference type="SMART" id="SM00331">
    <property type="entry name" value="PP2C_SIG"/>
    <property type="match status" value="1"/>
</dbReference>
<proteinExistence type="predicted"/>
<dbReference type="RefSeq" id="WP_211422716.1">
    <property type="nucleotide sequence ID" value="NZ_CP072642.1"/>
</dbReference>
<name>A0ABX8B4C6_9BACT</name>
<evidence type="ECO:0000256" key="1">
    <source>
        <dbReference type="SAM" id="Phobius"/>
    </source>
</evidence>
<dbReference type="Proteomes" id="UP000677668">
    <property type="component" value="Chromosome 1"/>
</dbReference>
<evidence type="ECO:0000313" key="4">
    <source>
        <dbReference type="Proteomes" id="UP000677668"/>
    </source>
</evidence>
<dbReference type="SMART" id="SM00332">
    <property type="entry name" value="PP2Cc"/>
    <property type="match status" value="1"/>
</dbReference>
<dbReference type="PANTHER" id="PTHR13832:SF827">
    <property type="entry name" value="PROTEIN PHOSPHATASE 1L"/>
    <property type="match status" value="1"/>
</dbReference>
<keyword evidence="1" id="KW-0812">Transmembrane</keyword>
<dbReference type="CDD" id="cd00143">
    <property type="entry name" value="PP2Cc"/>
    <property type="match status" value="1"/>
</dbReference>
<keyword evidence="1" id="KW-1133">Transmembrane helix</keyword>
<keyword evidence="1" id="KW-0472">Membrane</keyword>
<dbReference type="PANTHER" id="PTHR13832">
    <property type="entry name" value="PROTEIN PHOSPHATASE 2C"/>
    <property type="match status" value="1"/>
</dbReference>
<dbReference type="PROSITE" id="PS51746">
    <property type="entry name" value="PPM_2"/>
    <property type="match status" value="1"/>
</dbReference>